<sequence>MTRPDTMTAISISAPGGPDVLIPSTQPVPAPGPGDVLIRVAAAGVNGPDLAQRRGHYAPPPDASPLPGLEVAGEIIAMGKAVTGFALGDAVMALTNGGGYAEYVAVPAGQVLPVPEGWSMIQAAALPETWFTVTQTLVMRAGLAPAMTVLVHGGAGGIGGAAIQICSIIGARAIAVVSDEDKANYCDALGAVASIDRTRENIADRVMALTDGHGADRVLDLIGGALTAVNIAASARGGHIVQVSTLEGANATVPLRAMMAKDLTLSGSTLRPQSAATKAAIADRIRTDFLPALSAPGWIKPQIATYPLASAAQAHAEMESRRHRGKLILVTTFGAGEKAS</sequence>
<keyword evidence="1" id="KW-0521">NADP</keyword>
<dbReference type="InterPro" id="IPR011032">
    <property type="entry name" value="GroES-like_sf"/>
</dbReference>
<dbReference type="Proteomes" id="UP001060275">
    <property type="component" value="Unassembled WGS sequence"/>
</dbReference>
<reference evidence="4" key="1">
    <citation type="submission" date="2022-06" db="EMBL/GenBank/DDBJ databases">
        <title>Devosia sp. XJ19-45 genome assembly.</title>
        <authorList>
            <person name="Li B."/>
            <person name="Cai M."/>
            <person name="Nie G."/>
            <person name="Li W."/>
        </authorList>
    </citation>
    <scope>NUCLEOTIDE SEQUENCE</scope>
    <source>
        <strain evidence="4">XJ19-45</strain>
    </source>
</reference>
<dbReference type="GO" id="GO:0070402">
    <property type="term" value="F:NADPH binding"/>
    <property type="evidence" value="ECO:0007669"/>
    <property type="project" value="TreeGrafter"/>
</dbReference>
<dbReference type="AlphaFoldDB" id="A0A9Q4ARD2"/>
<dbReference type="SUPFAM" id="SSF51735">
    <property type="entry name" value="NAD(P)-binding Rossmann-fold domains"/>
    <property type="match status" value="1"/>
</dbReference>
<dbReference type="Pfam" id="PF08240">
    <property type="entry name" value="ADH_N"/>
    <property type="match status" value="1"/>
</dbReference>
<protein>
    <submittedName>
        <fullName evidence="4">NAD(P)H-quinone oxidoreductase</fullName>
    </submittedName>
</protein>
<dbReference type="InterPro" id="IPR020843">
    <property type="entry name" value="ER"/>
</dbReference>
<evidence type="ECO:0000313" key="4">
    <source>
        <dbReference type="EMBL" id="MCP8888271.1"/>
    </source>
</evidence>
<evidence type="ECO:0000256" key="2">
    <source>
        <dbReference type="ARBA" id="ARBA00023002"/>
    </source>
</evidence>
<dbReference type="PANTHER" id="PTHR48106:SF8">
    <property type="entry name" value="OS02G0805600 PROTEIN"/>
    <property type="match status" value="1"/>
</dbReference>
<dbReference type="EMBL" id="JAMWDU010000005">
    <property type="protein sequence ID" value="MCP8888271.1"/>
    <property type="molecule type" value="Genomic_DNA"/>
</dbReference>
<dbReference type="InterPro" id="IPR013149">
    <property type="entry name" value="ADH-like_C"/>
</dbReference>
<name>A0A9Q4ARD2_9HYPH</name>
<dbReference type="PANTHER" id="PTHR48106">
    <property type="entry name" value="QUINONE OXIDOREDUCTASE PIG3-RELATED"/>
    <property type="match status" value="1"/>
</dbReference>
<dbReference type="CDD" id="cd05276">
    <property type="entry name" value="p53_inducible_oxidoreductase"/>
    <property type="match status" value="1"/>
</dbReference>
<evidence type="ECO:0000313" key="5">
    <source>
        <dbReference type="Proteomes" id="UP001060275"/>
    </source>
</evidence>
<dbReference type="GO" id="GO:0016651">
    <property type="term" value="F:oxidoreductase activity, acting on NAD(P)H"/>
    <property type="evidence" value="ECO:0007669"/>
    <property type="project" value="TreeGrafter"/>
</dbReference>
<dbReference type="Gene3D" id="3.40.50.720">
    <property type="entry name" value="NAD(P)-binding Rossmann-like Domain"/>
    <property type="match status" value="1"/>
</dbReference>
<dbReference type="InterPro" id="IPR013154">
    <property type="entry name" value="ADH-like_N"/>
</dbReference>
<keyword evidence="2" id="KW-0560">Oxidoreductase</keyword>
<organism evidence="4 5">
    <name type="scientific">Devosia ureilytica</name>
    <dbReference type="NCBI Taxonomy" id="2952754"/>
    <lineage>
        <taxon>Bacteria</taxon>
        <taxon>Pseudomonadati</taxon>
        <taxon>Pseudomonadota</taxon>
        <taxon>Alphaproteobacteria</taxon>
        <taxon>Hyphomicrobiales</taxon>
        <taxon>Devosiaceae</taxon>
        <taxon>Devosia</taxon>
    </lineage>
</organism>
<evidence type="ECO:0000256" key="1">
    <source>
        <dbReference type="ARBA" id="ARBA00022857"/>
    </source>
</evidence>
<dbReference type="InterPro" id="IPR014189">
    <property type="entry name" value="Quinone_OxRdtase_PIG3"/>
</dbReference>
<accession>A0A9Q4ARD2</accession>
<proteinExistence type="predicted"/>
<dbReference type="Pfam" id="PF00107">
    <property type="entry name" value="ADH_zinc_N"/>
    <property type="match status" value="1"/>
</dbReference>
<gene>
    <name evidence="4" type="ORF">NF348_14205</name>
</gene>
<dbReference type="Gene3D" id="3.90.180.10">
    <property type="entry name" value="Medium-chain alcohol dehydrogenases, catalytic domain"/>
    <property type="match status" value="1"/>
</dbReference>
<comment type="caution">
    <text evidence="4">The sequence shown here is derived from an EMBL/GenBank/DDBJ whole genome shotgun (WGS) entry which is preliminary data.</text>
</comment>
<dbReference type="RefSeq" id="WP_254675331.1">
    <property type="nucleotide sequence ID" value="NZ_JAMWDU010000005.1"/>
</dbReference>
<feature type="domain" description="Enoyl reductase (ER)" evidence="3">
    <location>
        <begin position="16"/>
        <end position="329"/>
    </location>
</feature>
<dbReference type="InterPro" id="IPR036291">
    <property type="entry name" value="NAD(P)-bd_dom_sf"/>
</dbReference>
<dbReference type="SMART" id="SM00829">
    <property type="entry name" value="PKS_ER"/>
    <property type="match status" value="1"/>
</dbReference>
<dbReference type="NCBIfam" id="TIGR02824">
    <property type="entry name" value="quinone_pig3"/>
    <property type="match status" value="1"/>
</dbReference>
<dbReference type="SUPFAM" id="SSF50129">
    <property type="entry name" value="GroES-like"/>
    <property type="match status" value="1"/>
</dbReference>
<keyword evidence="5" id="KW-1185">Reference proteome</keyword>
<evidence type="ECO:0000259" key="3">
    <source>
        <dbReference type="SMART" id="SM00829"/>
    </source>
</evidence>